<comment type="subcellular location">
    <subcellularLocation>
        <location evidence="5 7">Cytoplasm</location>
    </subcellularLocation>
</comment>
<keyword evidence="5 7" id="KW-0067">ATP-binding</keyword>
<feature type="binding site" evidence="5">
    <location>
        <position position="116"/>
    </location>
    <ligand>
        <name>ATP</name>
        <dbReference type="ChEBI" id="CHEBI:30616"/>
    </ligand>
</feature>
<comment type="domain">
    <text evidence="5">Consists of three domains, a large central CORE domain and two small peripheral domains, NMPbind and LID, which undergo movements during catalysis. The LID domain closes over the site of phosphoryl transfer upon ATP binding. Assembling and dissambling the active center during each catalytic cycle provides an effective means to prevent ATP hydrolysis.</text>
</comment>
<gene>
    <name evidence="5" type="primary">adk</name>
    <name evidence="8" type="ORF">A3C59_01190</name>
</gene>
<comment type="caution">
    <text evidence="8">The sequence shown here is derived from an EMBL/GenBank/DDBJ whole genome shotgun (WGS) entry which is preliminary data.</text>
</comment>
<feature type="binding site" evidence="5">
    <location>
        <begin position="5"/>
        <end position="10"/>
    </location>
    <ligand>
        <name>ATP</name>
        <dbReference type="ChEBI" id="CHEBI:30616"/>
    </ligand>
</feature>
<dbReference type="GO" id="GO:0005737">
    <property type="term" value="C:cytoplasm"/>
    <property type="evidence" value="ECO:0007669"/>
    <property type="project" value="UniProtKB-SubCell"/>
</dbReference>
<organism evidence="8 9">
    <name type="scientific">Candidatus Daviesbacteria bacterium RIFCSPHIGHO2_02_FULL_36_13</name>
    <dbReference type="NCBI Taxonomy" id="1797768"/>
    <lineage>
        <taxon>Bacteria</taxon>
        <taxon>Candidatus Daviesiibacteriota</taxon>
    </lineage>
</organism>
<dbReference type="PANTHER" id="PTHR23359">
    <property type="entry name" value="NUCLEOTIDE KINASE"/>
    <property type="match status" value="1"/>
</dbReference>
<dbReference type="HAMAP" id="MF_00235">
    <property type="entry name" value="Adenylate_kinase_Adk"/>
    <property type="match status" value="1"/>
</dbReference>
<dbReference type="SUPFAM" id="SSF52540">
    <property type="entry name" value="P-loop containing nucleoside triphosphate hydrolases"/>
    <property type="match status" value="1"/>
</dbReference>
<feature type="binding site" evidence="5">
    <location>
        <position position="157"/>
    </location>
    <ligand>
        <name>ATP</name>
        <dbReference type="ChEBI" id="CHEBI:30616"/>
    </ligand>
</feature>
<protein>
    <recommendedName>
        <fullName evidence="5 7">Adenylate kinase</fullName>
        <shortName evidence="5">AK</shortName>
        <ecNumber evidence="5 7">2.7.4.3</ecNumber>
    </recommendedName>
    <alternativeName>
        <fullName evidence="5">ATP-AMP transphosphorylase</fullName>
    </alternativeName>
    <alternativeName>
        <fullName evidence="5">ATP:AMP phosphotransferase</fullName>
    </alternativeName>
    <alternativeName>
        <fullName evidence="5">Adenylate monophosphate kinase</fullName>
    </alternativeName>
</protein>
<feature type="binding site" evidence="5">
    <location>
        <position position="87"/>
    </location>
    <ligand>
        <name>AMP</name>
        <dbReference type="ChEBI" id="CHEBI:456215"/>
    </ligand>
</feature>
<dbReference type="InterPro" id="IPR000850">
    <property type="entry name" value="Adenylat/UMP-CMP_kin"/>
</dbReference>
<feature type="binding site" evidence="5">
    <location>
        <position position="118"/>
    </location>
    <ligand>
        <name>AMP</name>
        <dbReference type="ChEBI" id="CHEBI:456215"/>
    </ligand>
</feature>
<dbReference type="PROSITE" id="PS00113">
    <property type="entry name" value="ADENYLATE_KINASE"/>
    <property type="match status" value="1"/>
</dbReference>
<comment type="subunit">
    <text evidence="5 7">Monomer.</text>
</comment>
<feature type="binding site" evidence="5">
    <location>
        <position position="31"/>
    </location>
    <ligand>
        <name>AMP</name>
        <dbReference type="ChEBI" id="CHEBI:456215"/>
    </ligand>
</feature>
<dbReference type="InterPro" id="IPR033690">
    <property type="entry name" value="Adenylat_kinase_CS"/>
</dbReference>
<feature type="binding site" evidence="5">
    <location>
        <position position="26"/>
    </location>
    <ligand>
        <name>AMP</name>
        <dbReference type="ChEBI" id="CHEBI:456215"/>
    </ligand>
</feature>
<dbReference type="InterPro" id="IPR027417">
    <property type="entry name" value="P-loop_NTPase"/>
</dbReference>
<evidence type="ECO:0000313" key="8">
    <source>
        <dbReference type="EMBL" id="OGE33906.1"/>
    </source>
</evidence>
<evidence type="ECO:0000313" key="9">
    <source>
        <dbReference type="Proteomes" id="UP000176902"/>
    </source>
</evidence>
<reference evidence="8 9" key="1">
    <citation type="journal article" date="2016" name="Nat. Commun.">
        <title>Thousands of microbial genomes shed light on interconnected biogeochemical processes in an aquifer system.</title>
        <authorList>
            <person name="Anantharaman K."/>
            <person name="Brown C.T."/>
            <person name="Hug L.A."/>
            <person name="Sharon I."/>
            <person name="Castelle C.J."/>
            <person name="Probst A.J."/>
            <person name="Thomas B.C."/>
            <person name="Singh A."/>
            <person name="Wilkins M.J."/>
            <person name="Karaoz U."/>
            <person name="Brodie E.L."/>
            <person name="Williams K.H."/>
            <person name="Hubbard S.S."/>
            <person name="Banfield J.F."/>
        </authorList>
    </citation>
    <scope>NUCLEOTIDE SEQUENCE [LARGE SCALE GENOMIC DNA]</scope>
</reference>
<keyword evidence="5" id="KW-0963">Cytoplasm</keyword>
<evidence type="ECO:0000256" key="4">
    <source>
        <dbReference type="ARBA" id="ARBA00022777"/>
    </source>
</evidence>
<dbReference type="Proteomes" id="UP000176902">
    <property type="component" value="Unassembled WGS sequence"/>
</dbReference>
<evidence type="ECO:0000256" key="5">
    <source>
        <dbReference type="HAMAP-Rule" id="MF_00235"/>
    </source>
</evidence>
<feature type="binding site" evidence="5">
    <location>
        <begin position="80"/>
        <end position="83"/>
    </location>
    <ligand>
        <name>AMP</name>
        <dbReference type="ChEBI" id="CHEBI:456215"/>
    </ligand>
</feature>
<comment type="pathway">
    <text evidence="5">Purine metabolism; AMP biosynthesis via salvage pathway; AMP from ADP: step 1/1.</text>
</comment>
<feature type="binding site" evidence="5">
    <location>
        <position position="129"/>
    </location>
    <ligand>
        <name>AMP</name>
        <dbReference type="ChEBI" id="CHEBI:456215"/>
    </ligand>
</feature>
<keyword evidence="4 5" id="KW-0418">Kinase</keyword>
<dbReference type="PRINTS" id="PR00094">
    <property type="entry name" value="ADENYLTKNASE"/>
</dbReference>
<name>A0A1F5JZ34_9BACT</name>
<dbReference type="CDD" id="cd01428">
    <property type="entry name" value="ADK"/>
    <property type="match status" value="1"/>
</dbReference>
<feature type="binding site" evidence="5">
    <location>
        <begin position="52"/>
        <end position="54"/>
    </location>
    <ligand>
        <name>AMP</name>
        <dbReference type="ChEBI" id="CHEBI:456215"/>
    </ligand>
</feature>
<evidence type="ECO:0000256" key="1">
    <source>
        <dbReference type="ARBA" id="ARBA00022679"/>
    </source>
</evidence>
<dbReference type="GO" id="GO:0004017">
    <property type="term" value="F:AMP kinase activity"/>
    <property type="evidence" value="ECO:0007669"/>
    <property type="project" value="UniProtKB-UniRule"/>
</dbReference>
<comment type="function">
    <text evidence="5">Catalyzes the reversible transfer of the terminal phosphate group between ATP and AMP. Plays an important role in cellular energy homeostasis and in adenine nucleotide metabolism.</text>
</comment>
<sequence>MGPQGSGKSTQGKLMSDYLNIPFIVTGDILREIAGSDTAEGKRLKEILESGNLVDDETVVSLIKGRLQKDDCKTGFILDGYPRTLEQAQSIEDINFEKAIYIKIPKEETLKRLLKRGRTDDIEELINRRLELYFQQTEPLLEYYKNKGILVEIDGMGDIEKIQSDIREKIQ</sequence>
<evidence type="ECO:0000256" key="3">
    <source>
        <dbReference type="ARBA" id="ARBA00022741"/>
    </source>
</evidence>
<dbReference type="EC" id="2.7.4.3" evidence="5 7"/>
<dbReference type="GO" id="GO:0044209">
    <property type="term" value="P:AMP salvage"/>
    <property type="evidence" value="ECO:0007669"/>
    <property type="project" value="UniProtKB-UniRule"/>
</dbReference>
<evidence type="ECO:0000256" key="6">
    <source>
        <dbReference type="RuleBase" id="RU003330"/>
    </source>
</evidence>
<feature type="region of interest" description="NMP" evidence="5">
    <location>
        <begin position="25"/>
        <end position="54"/>
    </location>
</feature>
<comment type="similarity">
    <text evidence="5 6">Belongs to the adenylate kinase family.</text>
</comment>
<keyword evidence="3 5" id="KW-0547">Nucleotide-binding</keyword>
<comment type="catalytic activity">
    <reaction evidence="5 7">
        <text>AMP + ATP = 2 ADP</text>
        <dbReference type="Rhea" id="RHEA:12973"/>
        <dbReference type="ChEBI" id="CHEBI:30616"/>
        <dbReference type="ChEBI" id="CHEBI:456215"/>
        <dbReference type="ChEBI" id="CHEBI:456216"/>
        <dbReference type="EC" id="2.7.4.3"/>
    </reaction>
</comment>
<evidence type="ECO:0000256" key="7">
    <source>
        <dbReference type="RuleBase" id="RU003331"/>
    </source>
</evidence>
<accession>A0A1F5JZ34</accession>
<evidence type="ECO:0000256" key="2">
    <source>
        <dbReference type="ARBA" id="ARBA00022727"/>
    </source>
</evidence>
<proteinExistence type="inferred from homology"/>
<dbReference type="Gene3D" id="3.40.50.300">
    <property type="entry name" value="P-loop containing nucleotide triphosphate hydrolases"/>
    <property type="match status" value="1"/>
</dbReference>
<keyword evidence="2 5" id="KW-0545">Nucleotide biosynthesis</keyword>
<dbReference type="AlphaFoldDB" id="A0A1F5JZ34"/>
<dbReference type="GO" id="GO:0005524">
    <property type="term" value="F:ATP binding"/>
    <property type="evidence" value="ECO:0007669"/>
    <property type="project" value="UniProtKB-UniRule"/>
</dbReference>
<dbReference type="Pfam" id="PF00406">
    <property type="entry name" value="ADK"/>
    <property type="match status" value="1"/>
</dbReference>
<dbReference type="UniPathway" id="UPA00588">
    <property type="reaction ID" value="UER00649"/>
</dbReference>
<comment type="caution">
    <text evidence="5">Lacks conserved residue(s) required for the propagation of feature annotation.</text>
</comment>
<dbReference type="STRING" id="1797768.A3C59_01190"/>
<keyword evidence="1 5" id="KW-0808">Transferase</keyword>
<dbReference type="EMBL" id="MFCV01000004">
    <property type="protein sequence ID" value="OGE33906.1"/>
    <property type="molecule type" value="Genomic_DNA"/>
</dbReference>